<protein>
    <submittedName>
        <fullName evidence="2">Uncharacterized protein</fullName>
    </submittedName>
</protein>
<reference evidence="2" key="1">
    <citation type="submission" date="2020-06" db="EMBL/GenBank/DDBJ databases">
        <authorList>
            <person name="Li T."/>
            <person name="Hu X."/>
            <person name="Zhang T."/>
            <person name="Song X."/>
            <person name="Zhang H."/>
            <person name="Dai N."/>
            <person name="Sheng W."/>
            <person name="Hou X."/>
            <person name="Wei L."/>
        </authorList>
    </citation>
    <scope>NUCLEOTIDE SEQUENCE</scope>
    <source>
        <strain evidence="2">G02</strain>
        <tissue evidence="2">Leaf</tissue>
    </source>
</reference>
<proteinExistence type="predicted"/>
<accession>A0AAW2T571</accession>
<feature type="compositionally biased region" description="Polar residues" evidence="1">
    <location>
        <begin position="8"/>
        <end position="22"/>
    </location>
</feature>
<gene>
    <name evidence="2" type="ORF">Sradi_2313500</name>
</gene>
<organism evidence="2">
    <name type="scientific">Sesamum radiatum</name>
    <name type="common">Black benniseed</name>
    <dbReference type="NCBI Taxonomy" id="300843"/>
    <lineage>
        <taxon>Eukaryota</taxon>
        <taxon>Viridiplantae</taxon>
        <taxon>Streptophyta</taxon>
        <taxon>Embryophyta</taxon>
        <taxon>Tracheophyta</taxon>
        <taxon>Spermatophyta</taxon>
        <taxon>Magnoliopsida</taxon>
        <taxon>eudicotyledons</taxon>
        <taxon>Gunneridae</taxon>
        <taxon>Pentapetalae</taxon>
        <taxon>asterids</taxon>
        <taxon>lamiids</taxon>
        <taxon>Lamiales</taxon>
        <taxon>Pedaliaceae</taxon>
        <taxon>Sesamum</taxon>
    </lineage>
</organism>
<feature type="region of interest" description="Disordered" evidence="1">
    <location>
        <begin position="1"/>
        <end position="54"/>
    </location>
</feature>
<evidence type="ECO:0000256" key="1">
    <source>
        <dbReference type="SAM" id="MobiDB-lite"/>
    </source>
</evidence>
<sequence>MDAEVLRSSGNTEMGGTKTGQDSCDERAEVGGEDGVMQGPGGRWGVGREDGVGR</sequence>
<reference evidence="2" key="2">
    <citation type="journal article" date="2024" name="Plant">
        <title>Genomic evolution and insights into agronomic trait innovations of Sesamum species.</title>
        <authorList>
            <person name="Miao H."/>
            <person name="Wang L."/>
            <person name="Qu L."/>
            <person name="Liu H."/>
            <person name="Sun Y."/>
            <person name="Le M."/>
            <person name="Wang Q."/>
            <person name="Wei S."/>
            <person name="Zheng Y."/>
            <person name="Lin W."/>
            <person name="Duan Y."/>
            <person name="Cao H."/>
            <person name="Xiong S."/>
            <person name="Wang X."/>
            <person name="Wei L."/>
            <person name="Li C."/>
            <person name="Ma Q."/>
            <person name="Ju M."/>
            <person name="Zhao R."/>
            <person name="Li G."/>
            <person name="Mu C."/>
            <person name="Tian Q."/>
            <person name="Mei H."/>
            <person name="Zhang T."/>
            <person name="Gao T."/>
            <person name="Zhang H."/>
        </authorList>
    </citation>
    <scope>NUCLEOTIDE SEQUENCE</scope>
    <source>
        <strain evidence="2">G02</strain>
    </source>
</reference>
<dbReference type="AlphaFoldDB" id="A0AAW2T571"/>
<comment type="caution">
    <text evidence="2">The sequence shown here is derived from an EMBL/GenBank/DDBJ whole genome shotgun (WGS) entry which is preliminary data.</text>
</comment>
<evidence type="ECO:0000313" key="2">
    <source>
        <dbReference type="EMBL" id="KAL0399702.1"/>
    </source>
</evidence>
<name>A0AAW2T571_SESRA</name>
<dbReference type="EMBL" id="JACGWJ010000009">
    <property type="protein sequence ID" value="KAL0399702.1"/>
    <property type="molecule type" value="Genomic_DNA"/>
</dbReference>